<keyword evidence="7 8" id="KW-0924">Ammonia transport</keyword>
<feature type="transmembrane region" description="Helical" evidence="8">
    <location>
        <begin position="396"/>
        <end position="418"/>
    </location>
</feature>
<dbReference type="PROSITE" id="PS01219">
    <property type="entry name" value="AMMONIUM_TRANSP"/>
    <property type="match status" value="1"/>
</dbReference>
<protein>
    <recommendedName>
        <fullName evidence="8">Ammonium transporter</fullName>
    </recommendedName>
</protein>
<proteinExistence type="inferred from homology"/>
<dbReference type="AlphaFoldDB" id="A0A5B9QNB6"/>
<keyword evidence="5 8" id="KW-1133">Transmembrane helix</keyword>
<evidence type="ECO:0000256" key="5">
    <source>
        <dbReference type="ARBA" id="ARBA00022989"/>
    </source>
</evidence>
<keyword evidence="6 8" id="KW-0472">Membrane</keyword>
<evidence type="ECO:0000313" key="12">
    <source>
        <dbReference type="Proteomes" id="UP000325286"/>
    </source>
</evidence>
<dbReference type="NCBIfam" id="TIGR00836">
    <property type="entry name" value="amt"/>
    <property type="match status" value="1"/>
</dbReference>
<evidence type="ECO:0000259" key="10">
    <source>
        <dbReference type="Pfam" id="PF00909"/>
    </source>
</evidence>
<dbReference type="InterPro" id="IPR024041">
    <property type="entry name" value="NH4_transpt_AmtB-like_dom"/>
</dbReference>
<accession>A0A5B9QNB6</accession>
<evidence type="ECO:0000256" key="6">
    <source>
        <dbReference type="ARBA" id="ARBA00023136"/>
    </source>
</evidence>
<dbReference type="Proteomes" id="UP000325286">
    <property type="component" value="Chromosome"/>
</dbReference>
<dbReference type="InterPro" id="IPR018047">
    <property type="entry name" value="Ammonium_transpt_CS"/>
</dbReference>
<evidence type="ECO:0000256" key="2">
    <source>
        <dbReference type="ARBA" id="ARBA00005887"/>
    </source>
</evidence>
<dbReference type="SUPFAM" id="SSF111352">
    <property type="entry name" value="Ammonium transporter"/>
    <property type="match status" value="1"/>
</dbReference>
<comment type="similarity">
    <text evidence="2 8">Belongs to the ammonia transporter channel (TC 1.A.11.2) family.</text>
</comment>
<evidence type="ECO:0000256" key="8">
    <source>
        <dbReference type="RuleBase" id="RU362002"/>
    </source>
</evidence>
<evidence type="ECO:0000256" key="7">
    <source>
        <dbReference type="ARBA" id="ARBA00023177"/>
    </source>
</evidence>
<dbReference type="Pfam" id="PF00909">
    <property type="entry name" value="Ammonium_transp"/>
    <property type="match status" value="1"/>
</dbReference>
<feature type="domain" description="Ammonium transporter AmtB-like" evidence="10">
    <location>
        <begin position="65"/>
        <end position="490"/>
    </location>
</feature>
<dbReference type="GO" id="GO:0005886">
    <property type="term" value="C:plasma membrane"/>
    <property type="evidence" value="ECO:0007669"/>
    <property type="project" value="UniProtKB-SubCell"/>
</dbReference>
<feature type="transmembrane region" description="Helical" evidence="8">
    <location>
        <begin position="277"/>
        <end position="297"/>
    </location>
</feature>
<feature type="signal peptide" evidence="9">
    <location>
        <begin position="1"/>
        <end position="22"/>
    </location>
</feature>
<feature type="transmembrane region" description="Helical" evidence="8">
    <location>
        <begin position="176"/>
        <end position="195"/>
    </location>
</feature>
<reference evidence="11 12" key="1">
    <citation type="submission" date="2019-08" db="EMBL/GenBank/DDBJ databases">
        <title>Deep-cultivation of Planctomycetes and their phenomic and genomic characterization uncovers novel biology.</title>
        <authorList>
            <person name="Wiegand S."/>
            <person name="Jogler M."/>
            <person name="Boedeker C."/>
            <person name="Pinto D."/>
            <person name="Vollmers J."/>
            <person name="Rivas-Marin E."/>
            <person name="Kohn T."/>
            <person name="Peeters S.H."/>
            <person name="Heuer A."/>
            <person name="Rast P."/>
            <person name="Oberbeckmann S."/>
            <person name="Bunk B."/>
            <person name="Jeske O."/>
            <person name="Meyerdierks A."/>
            <person name="Storesund J.E."/>
            <person name="Kallscheuer N."/>
            <person name="Luecker S."/>
            <person name="Lage O.M."/>
            <person name="Pohl T."/>
            <person name="Merkel B.J."/>
            <person name="Hornburger P."/>
            <person name="Mueller R.-W."/>
            <person name="Bruemmer F."/>
            <person name="Labrenz M."/>
            <person name="Spormann A.M."/>
            <person name="Op den Camp H."/>
            <person name="Overmann J."/>
            <person name="Amann R."/>
            <person name="Jetten M.S.M."/>
            <person name="Mascher T."/>
            <person name="Medema M.H."/>
            <person name="Devos D.P."/>
            <person name="Kaster A.-K."/>
            <person name="Ovreas L."/>
            <person name="Rohde M."/>
            <person name="Galperin M.Y."/>
            <person name="Jogler C."/>
        </authorList>
    </citation>
    <scope>NUCLEOTIDE SEQUENCE [LARGE SCALE GENOMIC DNA]</scope>
    <source>
        <strain evidence="11 12">UC8</strain>
    </source>
</reference>
<dbReference type="InterPro" id="IPR001905">
    <property type="entry name" value="Ammonium_transpt"/>
</dbReference>
<evidence type="ECO:0000313" key="11">
    <source>
        <dbReference type="EMBL" id="QEG39140.1"/>
    </source>
</evidence>
<dbReference type="InterPro" id="IPR029020">
    <property type="entry name" value="Ammonium/urea_transptr"/>
</dbReference>
<dbReference type="KEGG" id="rul:UC8_11010"/>
<dbReference type="Gene3D" id="1.10.3430.10">
    <property type="entry name" value="Ammonium transporter AmtB like domains"/>
    <property type="match status" value="1"/>
</dbReference>
<evidence type="ECO:0000256" key="9">
    <source>
        <dbReference type="SAM" id="SignalP"/>
    </source>
</evidence>
<comment type="subcellular location">
    <subcellularLocation>
        <location evidence="8">Cell membrane</location>
        <topology evidence="8">Multi-pass membrane protein</topology>
    </subcellularLocation>
    <subcellularLocation>
        <location evidence="1">Membrane</location>
        <topology evidence="1">Multi-pass membrane protein</topology>
    </subcellularLocation>
</comment>
<feature type="transmembrane region" description="Helical" evidence="8">
    <location>
        <begin position="98"/>
        <end position="118"/>
    </location>
</feature>
<dbReference type="RefSeq" id="WP_315852502.1">
    <property type="nucleotide sequence ID" value="NZ_CP042914.1"/>
</dbReference>
<organism evidence="11 12">
    <name type="scientific">Roseimaritima ulvae</name>
    <dbReference type="NCBI Taxonomy" id="980254"/>
    <lineage>
        <taxon>Bacteria</taxon>
        <taxon>Pseudomonadati</taxon>
        <taxon>Planctomycetota</taxon>
        <taxon>Planctomycetia</taxon>
        <taxon>Pirellulales</taxon>
        <taxon>Pirellulaceae</taxon>
        <taxon>Roseimaritima</taxon>
    </lineage>
</organism>
<keyword evidence="4 8" id="KW-0812">Transmembrane</keyword>
<name>A0A5B9QNB6_9BACT</name>
<feature type="chain" id="PRO_5023010602" description="Ammonium transporter" evidence="9">
    <location>
        <begin position="23"/>
        <end position="493"/>
    </location>
</feature>
<keyword evidence="3 8" id="KW-0813">Transport</keyword>
<gene>
    <name evidence="11" type="primary">nrgA</name>
    <name evidence="11" type="ORF">UC8_11010</name>
</gene>
<dbReference type="PANTHER" id="PTHR43029">
    <property type="entry name" value="AMMONIUM TRANSPORTER MEP2"/>
    <property type="match status" value="1"/>
</dbReference>
<feature type="transmembrane region" description="Helical" evidence="8">
    <location>
        <begin position="309"/>
        <end position="328"/>
    </location>
</feature>
<feature type="transmembrane region" description="Helical" evidence="8">
    <location>
        <begin position="65"/>
        <end position="86"/>
    </location>
</feature>
<dbReference type="EMBL" id="CP042914">
    <property type="protein sequence ID" value="QEG39140.1"/>
    <property type="molecule type" value="Genomic_DNA"/>
</dbReference>
<sequence precursor="true">MCHFKSALLVLFACLLTGTVYAQDETPAGAEPAPAVETTAAAETQLDYNPDDLDVDTTALAGHNAWMLISCALVLFMTAPGLAMFYGGLVRRNNVLSVLMQCIFLMGMMTVLWALYGYSFAFGDGGDYFGNLDYVGMQGVQRYWSEDLVVGETQGGPVTPMYGGSPDTKIPRLTHMLFQGMFFIITPALICGAFAERMKFSAMVVFSVVWGTLIYCPLAHWVWGGGILAFGEEGAWMGGALDFAGGTVVHISSGISALVAAIMIGPRMGFLKEPLQPHNLTYTALGAAMLWVGWFGFNAGSELLSDDLTSSAFAVTHFGAAAGAVTWAMVEWLKIGKPTVLGASSGAVAGLVCITPAAGFVQPMWAIPMGAISAIICFWCCSVLKHKLRYDDALDAFGIHGVGGTVGAILTGVFATRACWNIADGQPLGLIEGNSSVLVGQIVATVVTVVFAALGSFIILKIVDVTIGLRVTAEAEQRGLDLEEHGEEGYTLA</sequence>
<feature type="transmembrane region" description="Helical" evidence="8">
    <location>
        <begin position="365"/>
        <end position="384"/>
    </location>
</feature>
<feature type="transmembrane region" description="Helical" evidence="8">
    <location>
        <begin position="438"/>
        <end position="460"/>
    </location>
</feature>
<dbReference type="PANTHER" id="PTHR43029:SF10">
    <property type="entry name" value="AMMONIUM TRANSPORTER MEP2"/>
    <property type="match status" value="1"/>
</dbReference>
<feature type="transmembrane region" description="Helical" evidence="8">
    <location>
        <begin position="243"/>
        <end position="265"/>
    </location>
</feature>
<dbReference type="GO" id="GO:0008519">
    <property type="term" value="F:ammonium channel activity"/>
    <property type="evidence" value="ECO:0007669"/>
    <property type="project" value="InterPro"/>
</dbReference>
<evidence type="ECO:0000256" key="1">
    <source>
        <dbReference type="ARBA" id="ARBA00004141"/>
    </source>
</evidence>
<evidence type="ECO:0000256" key="3">
    <source>
        <dbReference type="ARBA" id="ARBA00022448"/>
    </source>
</evidence>
<keyword evidence="12" id="KW-1185">Reference proteome</keyword>
<feature type="transmembrane region" description="Helical" evidence="8">
    <location>
        <begin position="340"/>
        <end position="359"/>
    </location>
</feature>
<evidence type="ECO:0000256" key="4">
    <source>
        <dbReference type="ARBA" id="ARBA00022692"/>
    </source>
</evidence>
<feature type="transmembrane region" description="Helical" evidence="8">
    <location>
        <begin position="202"/>
        <end position="223"/>
    </location>
</feature>
<keyword evidence="9" id="KW-0732">Signal</keyword>